<dbReference type="EMBL" id="JAUUCC010000128">
    <property type="protein sequence ID" value="MEE2054779.1"/>
    <property type="molecule type" value="Genomic_DNA"/>
</dbReference>
<proteinExistence type="predicted"/>
<accession>A0ABU7L0K3</accession>
<dbReference type="RefSeq" id="WP_330161598.1">
    <property type="nucleotide sequence ID" value="NZ_BAAAJA010000092.1"/>
</dbReference>
<gene>
    <name evidence="1" type="ORF">Q8A49_30210</name>
</gene>
<dbReference type="Proteomes" id="UP001348641">
    <property type="component" value="Unassembled WGS sequence"/>
</dbReference>
<evidence type="ECO:0000313" key="2">
    <source>
        <dbReference type="Proteomes" id="UP001348641"/>
    </source>
</evidence>
<protein>
    <recommendedName>
        <fullName evidence="3">CHAD domain-containing protein</fullName>
    </recommendedName>
</protein>
<reference evidence="1 2" key="1">
    <citation type="submission" date="2023-07" db="EMBL/GenBank/DDBJ databases">
        <authorList>
            <person name="Girao M."/>
            <person name="Carvalho M.F."/>
        </authorList>
    </citation>
    <scope>NUCLEOTIDE SEQUENCE [LARGE SCALE GENOMIC DNA]</scope>
    <source>
        <strain evidence="1 2">66/93</strain>
    </source>
</reference>
<sequence length="64" mass="7171">MAEPALPASYLECRYDRAQALRVIAARLRHELYDAPCDSVASVRLRSRLARAYRHLTDLTGAVA</sequence>
<evidence type="ECO:0008006" key="3">
    <source>
        <dbReference type="Google" id="ProtNLM"/>
    </source>
</evidence>
<comment type="caution">
    <text evidence="1">The sequence shown here is derived from an EMBL/GenBank/DDBJ whole genome shotgun (WGS) entry which is preliminary data.</text>
</comment>
<evidence type="ECO:0000313" key="1">
    <source>
        <dbReference type="EMBL" id="MEE2054779.1"/>
    </source>
</evidence>
<name>A0ABU7L0K3_9ACTN</name>
<organism evidence="1 2">
    <name type="scientific">Nocardiopsis tropica</name>
    <dbReference type="NCBI Taxonomy" id="109330"/>
    <lineage>
        <taxon>Bacteria</taxon>
        <taxon>Bacillati</taxon>
        <taxon>Actinomycetota</taxon>
        <taxon>Actinomycetes</taxon>
        <taxon>Streptosporangiales</taxon>
        <taxon>Nocardiopsidaceae</taxon>
        <taxon>Nocardiopsis</taxon>
    </lineage>
</organism>